<keyword evidence="3" id="KW-1185">Reference proteome</keyword>
<dbReference type="NCBIfam" id="TIGR04085">
    <property type="entry name" value="rSAM_more_4Fe4S"/>
    <property type="match status" value="1"/>
</dbReference>
<protein>
    <recommendedName>
        <fullName evidence="4">SPASM domain-containing protein</fullName>
    </recommendedName>
</protein>
<dbReference type="PANTHER" id="PTHR43273">
    <property type="entry name" value="ANAEROBIC SULFATASE-MATURATING ENZYME HOMOLOG ASLB-RELATED"/>
    <property type="match status" value="1"/>
</dbReference>
<dbReference type="InterPro" id="IPR023885">
    <property type="entry name" value="4Fe4S-binding_SPASM_dom"/>
</dbReference>
<dbReference type="Proteomes" id="UP000597444">
    <property type="component" value="Unassembled WGS sequence"/>
</dbReference>
<evidence type="ECO:0000256" key="1">
    <source>
        <dbReference type="ARBA" id="ARBA00001966"/>
    </source>
</evidence>
<organism evidence="2 3">
    <name type="scientific">Reticulibacter mediterranei</name>
    <dbReference type="NCBI Taxonomy" id="2778369"/>
    <lineage>
        <taxon>Bacteria</taxon>
        <taxon>Bacillati</taxon>
        <taxon>Chloroflexota</taxon>
        <taxon>Ktedonobacteria</taxon>
        <taxon>Ktedonobacterales</taxon>
        <taxon>Reticulibacteraceae</taxon>
        <taxon>Reticulibacter</taxon>
    </lineage>
</organism>
<dbReference type="InterPro" id="IPR013785">
    <property type="entry name" value="Aldolase_TIM"/>
</dbReference>
<gene>
    <name evidence="2" type="ORF">KSF_066430</name>
</gene>
<accession>A0A8J3N5P3</accession>
<dbReference type="SUPFAM" id="SSF102114">
    <property type="entry name" value="Radical SAM enzymes"/>
    <property type="match status" value="1"/>
</dbReference>
<name>A0A8J3N5P3_9CHLR</name>
<evidence type="ECO:0000313" key="3">
    <source>
        <dbReference type="Proteomes" id="UP000597444"/>
    </source>
</evidence>
<dbReference type="EMBL" id="BNJK01000001">
    <property type="protein sequence ID" value="GHO96595.1"/>
    <property type="molecule type" value="Genomic_DNA"/>
</dbReference>
<reference evidence="2" key="1">
    <citation type="submission" date="2020-10" db="EMBL/GenBank/DDBJ databases">
        <title>Taxonomic study of unclassified bacteria belonging to the class Ktedonobacteria.</title>
        <authorList>
            <person name="Yabe S."/>
            <person name="Wang C.M."/>
            <person name="Zheng Y."/>
            <person name="Sakai Y."/>
            <person name="Cavaletti L."/>
            <person name="Monciardini P."/>
            <person name="Donadio S."/>
        </authorList>
    </citation>
    <scope>NUCLEOTIDE SEQUENCE</scope>
    <source>
        <strain evidence="2">ID150040</strain>
    </source>
</reference>
<proteinExistence type="predicted"/>
<comment type="cofactor">
    <cofactor evidence="1">
        <name>[4Fe-4S] cluster</name>
        <dbReference type="ChEBI" id="CHEBI:49883"/>
    </cofactor>
</comment>
<dbReference type="AlphaFoldDB" id="A0A8J3N5P3"/>
<dbReference type="InterPro" id="IPR023867">
    <property type="entry name" value="Sulphatase_maturase_rSAM"/>
</dbReference>
<dbReference type="GO" id="GO:0016491">
    <property type="term" value="F:oxidoreductase activity"/>
    <property type="evidence" value="ECO:0007669"/>
    <property type="project" value="InterPro"/>
</dbReference>
<dbReference type="PANTHER" id="PTHR43273:SF3">
    <property type="entry name" value="ANAEROBIC SULFATASE-MATURATING ENZYME HOMOLOG ASLB-RELATED"/>
    <property type="match status" value="1"/>
</dbReference>
<dbReference type="InterPro" id="IPR058240">
    <property type="entry name" value="rSAM_sf"/>
</dbReference>
<dbReference type="Gene3D" id="3.20.20.70">
    <property type="entry name" value="Aldolase class I"/>
    <property type="match status" value="1"/>
</dbReference>
<sequence>MTSNTSRQAVDAVFRSAVKHHFRHVRLTYAGGEASLQPDHLLAIHDYAAQLAEEKGVQLSAYTLSNGVFLSQKLIQQIKERKIGIGISLDGVGDDHDRQRPFMSGRGSFKYIDKTITRLLENKLIPHINVTVSQCNLEGLPRLIEYILKRELTFTLSYYRDNEWSSNKSDLQFTDANIIAGMRAAFAVIAHHLPQHRLLGSLIDKADMTTPHMHTCGVGRNYLVIDQHGGVAKCQADIRQTVTTIDHDDPLAVIRTDRHGVQDVAVTEKEGCRDCQWRYWCTGGCPQLTYRLTGRSDIKSPNCNIYKALFPDALHLEALRLLTYISPFVL</sequence>
<comment type="caution">
    <text evidence="2">The sequence shown here is derived from an EMBL/GenBank/DDBJ whole genome shotgun (WGS) entry which is preliminary data.</text>
</comment>
<evidence type="ECO:0008006" key="4">
    <source>
        <dbReference type="Google" id="ProtNLM"/>
    </source>
</evidence>
<evidence type="ECO:0000313" key="2">
    <source>
        <dbReference type="EMBL" id="GHO96595.1"/>
    </source>
</evidence>